<keyword evidence="1" id="KW-1133">Transmembrane helix</keyword>
<feature type="transmembrane region" description="Helical" evidence="1">
    <location>
        <begin position="107"/>
        <end position="125"/>
    </location>
</feature>
<evidence type="ECO:0000313" key="2">
    <source>
        <dbReference type="EMBL" id="WOO79941.1"/>
    </source>
</evidence>
<organism evidence="2 3">
    <name type="scientific">Vanrija pseudolonga</name>
    <dbReference type="NCBI Taxonomy" id="143232"/>
    <lineage>
        <taxon>Eukaryota</taxon>
        <taxon>Fungi</taxon>
        <taxon>Dikarya</taxon>
        <taxon>Basidiomycota</taxon>
        <taxon>Agaricomycotina</taxon>
        <taxon>Tremellomycetes</taxon>
        <taxon>Trichosporonales</taxon>
        <taxon>Trichosporonaceae</taxon>
        <taxon>Vanrija</taxon>
    </lineage>
</organism>
<dbReference type="Proteomes" id="UP000827549">
    <property type="component" value="Chromosome 2"/>
</dbReference>
<gene>
    <name evidence="2" type="ORF">LOC62_02G003455</name>
</gene>
<dbReference type="RefSeq" id="XP_062625973.1">
    <property type="nucleotide sequence ID" value="XM_062769989.1"/>
</dbReference>
<sequence>MPFCRWNLKMAFGNTPQVNTVTLALQKDPSSVVFGEFDFRFTGGIAFRSKSDVDALPAYTNLVQSVGVPADSATVYAGGGPASAAEAAAGKGAAGGKGSGATRTRGWGLFALGSAVCAGLLAIVMR</sequence>
<protein>
    <submittedName>
        <fullName evidence="2">Uncharacterized protein</fullName>
    </submittedName>
</protein>
<accession>A0AAF0Y8M4</accession>
<evidence type="ECO:0000313" key="3">
    <source>
        <dbReference type="Proteomes" id="UP000827549"/>
    </source>
</evidence>
<dbReference type="AlphaFoldDB" id="A0AAF0Y8M4"/>
<keyword evidence="1" id="KW-0812">Transmembrane</keyword>
<reference evidence="2" key="1">
    <citation type="submission" date="2023-10" db="EMBL/GenBank/DDBJ databases">
        <authorList>
            <person name="Noh H."/>
        </authorList>
    </citation>
    <scope>NUCLEOTIDE SEQUENCE</scope>
    <source>
        <strain evidence="2">DUCC4014</strain>
    </source>
</reference>
<keyword evidence="3" id="KW-1185">Reference proteome</keyword>
<evidence type="ECO:0000256" key="1">
    <source>
        <dbReference type="SAM" id="Phobius"/>
    </source>
</evidence>
<proteinExistence type="predicted"/>
<name>A0AAF0Y8M4_9TREE</name>
<keyword evidence="1" id="KW-0472">Membrane</keyword>
<dbReference type="GeneID" id="87806698"/>
<dbReference type="EMBL" id="CP086715">
    <property type="protein sequence ID" value="WOO79941.1"/>
    <property type="molecule type" value="Genomic_DNA"/>
</dbReference>